<gene>
    <name evidence="4" type="ORF">HXK00_05190</name>
</gene>
<evidence type="ECO:0000259" key="3">
    <source>
        <dbReference type="Pfam" id="PF03816"/>
    </source>
</evidence>
<dbReference type="InterPro" id="IPR050922">
    <property type="entry name" value="LytR/CpsA/Psr_CW_biosynth"/>
</dbReference>
<proteinExistence type="inferred from homology"/>
<reference evidence="4" key="1">
    <citation type="submission" date="2020-04" db="EMBL/GenBank/DDBJ databases">
        <title>Deep metagenomics examines the oral microbiome during advanced dental caries in children, revealing novel taxa and co-occurrences with host molecules.</title>
        <authorList>
            <person name="Baker J.L."/>
            <person name="Morton J.T."/>
            <person name="Dinis M."/>
            <person name="Alvarez R."/>
            <person name="Tran N.C."/>
            <person name="Knight R."/>
            <person name="Edlund A."/>
        </authorList>
    </citation>
    <scope>NUCLEOTIDE SEQUENCE</scope>
    <source>
        <strain evidence="4">JCVI_23_bin.16</strain>
    </source>
</reference>
<sequence length="314" mass="35833">MKESRTKRSIPSSYYEYDDRNYRRSRLLVLIVFFLMVIGVACFFYVSFVLRNIGSAYEPLVELTSSSANAESSLPERIRERKPLTLLWLGVDDNESGRLVSEETRLISLSLLEVGEGKSTRLQIPSESVLKEGASLPAGKLGQVFMMKPLQSIEKATHELLNVPIDYTIEVRFSKLRPLIDRLGGVTLVPKQDFVLENRHLAKGQEVKLTGREVYVYLARQTDENSLSQGQRQMDVLEGLINQLANWQKVPSLDQEVALLQEAIRTDMTFDEFLDLFRAGYFSHMTEAQMSIVNLDVDSQHVLLQQLQEKLENN</sequence>
<evidence type="ECO:0000313" key="4">
    <source>
        <dbReference type="EMBL" id="MBF0935021.1"/>
    </source>
</evidence>
<dbReference type="Proteomes" id="UP000757900">
    <property type="component" value="Unassembled WGS sequence"/>
</dbReference>
<feature type="transmembrane region" description="Helical" evidence="2">
    <location>
        <begin position="27"/>
        <end position="50"/>
    </location>
</feature>
<accession>A0A929MP89</accession>
<keyword evidence="2" id="KW-0472">Membrane</keyword>
<evidence type="ECO:0000256" key="2">
    <source>
        <dbReference type="SAM" id="Phobius"/>
    </source>
</evidence>
<dbReference type="Pfam" id="PF03816">
    <property type="entry name" value="LytR_cpsA_psr"/>
    <property type="match status" value="1"/>
</dbReference>
<evidence type="ECO:0000256" key="1">
    <source>
        <dbReference type="ARBA" id="ARBA00006068"/>
    </source>
</evidence>
<keyword evidence="2" id="KW-1133">Transmembrane helix</keyword>
<dbReference type="PANTHER" id="PTHR33392:SF6">
    <property type="entry name" value="POLYISOPRENYL-TEICHOIC ACID--PEPTIDOGLYCAN TEICHOIC ACID TRANSFERASE TAGU"/>
    <property type="match status" value="1"/>
</dbReference>
<evidence type="ECO:0000313" key="5">
    <source>
        <dbReference type="Proteomes" id="UP000757900"/>
    </source>
</evidence>
<keyword evidence="2" id="KW-0812">Transmembrane</keyword>
<dbReference type="PANTHER" id="PTHR33392">
    <property type="entry name" value="POLYISOPRENYL-TEICHOIC ACID--PEPTIDOGLYCAN TEICHOIC ACID TRANSFERASE TAGU"/>
    <property type="match status" value="1"/>
</dbReference>
<dbReference type="Gene3D" id="3.40.630.190">
    <property type="entry name" value="LCP protein"/>
    <property type="match status" value="1"/>
</dbReference>
<comment type="similarity">
    <text evidence="1">Belongs to the LytR/CpsA/Psr (LCP) family.</text>
</comment>
<name>A0A929MP89_ABIDE</name>
<comment type="caution">
    <text evidence="4">The sequence shown here is derived from an EMBL/GenBank/DDBJ whole genome shotgun (WGS) entry which is preliminary data.</text>
</comment>
<organism evidence="4 5">
    <name type="scientific">Abiotrophia defectiva</name>
    <name type="common">Streptococcus defectivus</name>
    <dbReference type="NCBI Taxonomy" id="46125"/>
    <lineage>
        <taxon>Bacteria</taxon>
        <taxon>Bacillati</taxon>
        <taxon>Bacillota</taxon>
        <taxon>Bacilli</taxon>
        <taxon>Lactobacillales</taxon>
        <taxon>Aerococcaceae</taxon>
        <taxon>Abiotrophia</taxon>
    </lineage>
</organism>
<feature type="domain" description="Cell envelope-related transcriptional attenuator" evidence="3">
    <location>
        <begin position="151"/>
        <end position="245"/>
    </location>
</feature>
<dbReference type="InterPro" id="IPR004474">
    <property type="entry name" value="LytR_CpsA_psr"/>
</dbReference>
<dbReference type="EMBL" id="JABZFV010000112">
    <property type="protein sequence ID" value="MBF0935021.1"/>
    <property type="molecule type" value="Genomic_DNA"/>
</dbReference>
<dbReference type="AlphaFoldDB" id="A0A929MP89"/>
<protein>
    <submittedName>
        <fullName evidence="4">LCP family protein</fullName>
    </submittedName>
</protein>